<protein>
    <recommendedName>
        <fullName evidence="3">WAP domain-containing protein</fullName>
    </recommendedName>
</protein>
<feature type="chain" id="PRO_5032815823" description="WAP domain-containing protein" evidence="2">
    <location>
        <begin position="19"/>
        <end position="226"/>
    </location>
</feature>
<dbReference type="InterPro" id="IPR008197">
    <property type="entry name" value="WAP_dom"/>
</dbReference>
<dbReference type="GO" id="GO:0030414">
    <property type="term" value="F:peptidase inhibitor activity"/>
    <property type="evidence" value="ECO:0007669"/>
    <property type="project" value="InterPro"/>
</dbReference>
<dbReference type="SUPFAM" id="SSF57256">
    <property type="entry name" value="Elafin-like"/>
    <property type="match status" value="1"/>
</dbReference>
<evidence type="ECO:0000259" key="3">
    <source>
        <dbReference type="PROSITE" id="PS51390"/>
    </source>
</evidence>
<dbReference type="EMBL" id="CAJNOO010000113">
    <property type="protein sequence ID" value="CAF0809958.1"/>
    <property type="molecule type" value="Genomic_DNA"/>
</dbReference>
<reference evidence="4" key="1">
    <citation type="submission" date="2021-02" db="EMBL/GenBank/DDBJ databases">
        <authorList>
            <person name="Nowell W R."/>
        </authorList>
    </citation>
    <scope>NUCLEOTIDE SEQUENCE</scope>
</reference>
<keyword evidence="2" id="KW-0732">Signal</keyword>
<dbReference type="AlphaFoldDB" id="A0A813TBU0"/>
<evidence type="ECO:0000256" key="2">
    <source>
        <dbReference type="SAM" id="SignalP"/>
    </source>
</evidence>
<evidence type="ECO:0000256" key="1">
    <source>
        <dbReference type="SAM" id="Phobius"/>
    </source>
</evidence>
<proteinExistence type="predicted"/>
<dbReference type="Proteomes" id="UP000663882">
    <property type="component" value="Unassembled WGS sequence"/>
</dbReference>
<dbReference type="Gene3D" id="4.10.75.10">
    <property type="entry name" value="Elafin-like"/>
    <property type="match status" value="1"/>
</dbReference>
<feature type="transmembrane region" description="Helical" evidence="1">
    <location>
        <begin position="32"/>
        <end position="50"/>
    </location>
</feature>
<dbReference type="InterPro" id="IPR036645">
    <property type="entry name" value="Elafin-like_sf"/>
</dbReference>
<evidence type="ECO:0000313" key="5">
    <source>
        <dbReference type="Proteomes" id="UP000663882"/>
    </source>
</evidence>
<feature type="signal peptide" evidence="2">
    <location>
        <begin position="1"/>
        <end position="18"/>
    </location>
</feature>
<gene>
    <name evidence="4" type="ORF">RFH988_LOCUS4377</name>
</gene>
<dbReference type="GO" id="GO:0005576">
    <property type="term" value="C:extracellular region"/>
    <property type="evidence" value="ECO:0007669"/>
    <property type="project" value="InterPro"/>
</dbReference>
<dbReference type="SMART" id="SM00217">
    <property type="entry name" value="WAP"/>
    <property type="match status" value="1"/>
</dbReference>
<dbReference type="Pfam" id="PF00095">
    <property type="entry name" value="WAP"/>
    <property type="match status" value="1"/>
</dbReference>
<comment type="caution">
    <text evidence="4">The sequence shown here is derived from an EMBL/GenBank/DDBJ whole genome shotgun (WGS) entry which is preliminary data.</text>
</comment>
<keyword evidence="1" id="KW-0472">Membrane</keyword>
<keyword evidence="1" id="KW-0812">Transmembrane</keyword>
<evidence type="ECO:0000313" key="4">
    <source>
        <dbReference type="EMBL" id="CAF0809958.1"/>
    </source>
</evidence>
<feature type="transmembrane region" description="Helical" evidence="1">
    <location>
        <begin position="174"/>
        <end position="198"/>
    </location>
</feature>
<name>A0A813TBU0_9BILA</name>
<sequence>MMKLVCFFLLLSLSICSSEVFRCYNCDRIMSSYSYVVLLLLVIISIVNAGEKVCPGYGFIRPPEKCESTCSREKDECPLGKKCCFRIEQPCGFQCIVPKDNEPKPGKCPTSESEQQSPYWGLCDGHFCDVDNDCKGAEKCCHNPCAESCTVSILPALFYILICLKTKADTQITIGAIMTAIYALVMSMVLVGTAAQIVKSAFLDPSAVFFTKIPGDYLLVTYALCN</sequence>
<dbReference type="PROSITE" id="PS51390">
    <property type="entry name" value="WAP"/>
    <property type="match status" value="1"/>
</dbReference>
<accession>A0A813TBU0</accession>
<dbReference type="OrthoDB" id="6060011at2759"/>
<keyword evidence="1" id="KW-1133">Transmembrane helix</keyword>
<organism evidence="4 5">
    <name type="scientific">Rotaria sordida</name>
    <dbReference type="NCBI Taxonomy" id="392033"/>
    <lineage>
        <taxon>Eukaryota</taxon>
        <taxon>Metazoa</taxon>
        <taxon>Spiralia</taxon>
        <taxon>Gnathifera</taxon>
        <taxon>Rotifera</taxon>
        <taxon>Eurotatoria</taxon>
        <taxon>Bdelloidea</taxon>
        <taxon>Philodinida</taxon>
        <taxon>Philodinidae</taxon>
        <taxon>Rotaria</taxon>
    </lineage>
</organism>
<feature type="domain" description="WAP" evidence="3">
    <location>
        <begin position="101"/>
        <end position="153"/>
    </location>
</feature>